<keyword evidence="2" id="KW-1185">Reference proteome</keyword>
<evidence type="ECO:0000313" key="1">
    <source>
        <dbReference type="EMBL" id="EOB03102.1"/>
    </source>
</evidence>
<organism evidence="1 2">
    <name type="scientific">Anas platyrhynchos</name>
    <name type="common">Mallard</name>
    <name type="synonym">Anas boschas</name>
    <dbReference type="NCBI Taxonomy" id="8839"/>
    <lineage>
        <taxon>Eukaryota</taxon>
        <taxon>Metazoa</taxon>
        <taxon>Chordata</taxon>
        <taxon>Craniata</taxon>
        <taxon>Vertebrata</taxon>
        <taxon>Euteleostomi</taxon>
        <taxon>Archelosauria</taxon>
        <taxon>Archosauria</taxon>
        <taxon>Dinosauria</taxon>
        <taxon>Saurischia</taxon>
        <taxon>Theropoda</taxon>
        <taxon>Coelurosauria</taxon>
        <taxon>Aves</taxon>
        <taxon>Neognathae</taxon>
        <taxon>Galloanserae</taxon>
        <taxon>Anseriformes</taxon>
        <taxon>Anatidae</taxon>
        <taxon>Anatinae</taxon>
        <taxon>Anas</taxon>
    </lineage>
</organism>
<protein>
    <submittedName>
        <fullName evidence="1">Uncharacterized protein</fullName>
    </submittedName>
</protein>
<evidence type="ECO:0000313" key="2">
    <source>
        <dbReference type="Proteomes" id="UP000296049"/>
    </source>
</evidence>
<accession>R0K0F8</accession>
<dbReference type="EMBL" id="KB742890">
    <property type="protein sequence ID" value="EOB03102.1"/>
    <property type="molecule type" value="Genomic_DNA"/>
</dbReference>
<proteinExistence type="predicted"/>
<gene>
    <name evidence="1" type="ORF">Anapl_08318</name>
</gene>
<name>R0K0F8_ANAPL</name>
<reference evidence="2" key="1">
    <citation type="journal article" date="2013" name="Nat. Genet.">
        <title>The duck genome and transcriptome provide insight into an avian influenza virus reservoir species.</title>
        <authorList>
            <person name="Huang Y."/>
            <person name="Li Y."/>
            <person name="Burt D.W."/>
            <person name="Chen H."/>
            <person name="Zhang Y."/>
            <person name="Qian W."/>
            <person name="Kim H."/>
            <person name="Gan S."/>
            <person name="Zhao Y."/>
            <person name="Li J."/>
            <person name="Yi K."/>
            <person name="Feng H."/>
            <person name="Zhu P."/>
            <person name="Li B."/>
            <person name="Liu Q."/>
            <person name="Fairley S."/>
            <person name="Magor K.E."/>
            <person name="Du Z."/>
            <person name="Hu X."/>
            <person name="Goodman L."/>
            <person name="Tafer H."/>
            <person name="Vignal A."/>
            <person name="Lee T."/>
            <person name="Kim K.W."/>
            <person name="Sheng Z."/>
            <person name="An Y."/>
            <person name="Searle S."/>
            <person name="Herrero J."/>
            <person name="Groenen M.A."/>
            <person name="Crooijmans R.P."/>
            <person name="Faraut T."/>
            <person name="Cai Q."/>
            <person name="Webster R.G."/>
            <person name="Aldridge J.R."/>
            <person name="Warren W.C."/>
            <person name="Bartschat S."/>
            <person name="Kehr S."/>
            <person name="Marz M."/>
            <person name="Stadler P.F."/>
            <person name="Smith J."/>
            <person name="Kraus R.H."/>
            <person name="Zhao Y."/>
            <person name="Ren L."/>
            <person name="Fei J."/>
            <person name="Morisson M."/>
            <person name="Kaiser P."/>
            <person name="Griffin D.K."/>
            <person name="Rao M."/>
            <person name="Pitel F."/>
            <person name="Wang J."/>
            <person name="Li N."/>
        </authorList>
    </citation>
    <scope>NUCLEOTIDE SEQUENCE [LARGE SCALE GENOMIC DNA]</scope>
</reference>
<dbReference type="Proteomes" id="UP000296049">
    <property type="component" value="Unassembled WGS sequence"/>
</dbReference>
<sequence length="139" mass="14864">MRSARLMVAEDRRGRSCWRSVGHGAPPAPHAHADVGAASAATTLCGLWELTWEPFISVPTISPCQRQQNSALTSAAQSALLLQSIQTPELQFSMTVSHAVCEDLNQAIYLLSSLPGPGSVLLMQAQSALNHVLNHVTHS</sequence>
<dbReference type="AlphaFoldDB" id="R0K0F8"/>